<name>A0AAN6SNN2_9PEZI</name>
<evidence type="ECO:0000256" key="1">
    <source>
        <dbReference type="SAM" id="Phobius"/>
    </source>
</evidence>
<evidence type="ECO:0000313" key="3">
    <source>
        <dbReference type="Proteomes" id="UP001303115"/>
    </source>
</evidence>
<feature type="transmembrane region" description="Helical" evidence="1">
    <location>
        <begin position="284"/>
        <end position="303"/>
    </location>
</feature>
<organism evidence="2 3">
    <name type="scientific">Parachaetomium inaequale</name>
    <dbReference type="NCBI Taxonomy" id="2588326"/>
    <lineage>
        <taxon>Eukaryota</taxon>
        <taxon>Fungi</taxon>
        <taxon>Dikarya</taxon>
        <taxon>Ascomycota</taxon>
        <taxon>Pezizomycotina</taxon>
        <taxon>Sordariomycetes</taxon>
        <taxon>Sordariomycetidae</taxon>
        <taxon>Sordariales</taxon>
        <taxon>Chaetomiaceae</taxon>
        <taxon>Parachaetomium</taxon>
    </lineage>
</organism>
<keyword evidence="1" id="KW-0472">Membrane</keyword>
<keyword evidence="3" id="KW-1185">Reference proteome</keyword>
<feature type="transmembrane region" description="Helical" evidence="1">
    <location>
        <begin position="257"/>
        <end position="278"/>
    </location>
</feature>
<dbReference type="AlphaFoldDB" id="A0AAN6SNN2"/>
<comment type="caution">
    <text evidence="2">The sequence shown here is derived from an EMBL/GenBank/DDBJ whole genome shotgun (WGS) entry which is preliminary data.</text>
</comment>
<keyword evidence="1" id="KW-0812">Transmembrane</keyword>
<feature type="transmembrane region" description="Helical" evidence="1">
    <location>
        <begin position="150"/>
        <end position="172"/>
    </location>
</feature>
<gene>
    <name evidence="2" type="ORF">C8A01DRAFT_39609</name>
</gene>
<protein>
    <submittedName>
        <fullName evidence="2">Uncharacterized protein</fullName>
    </submittedName>
</protein>
<evidence type="ECO:0000313" key="2">
    <source>
        <dbReference type="EMBL" id="KAK4033913.1"/>
    </source>
</evidence>
<accession>A0AAN6SNN2</accession>
<keyword evidence="1" id="KW-1133">Transmembrane helix</keyword>
<dbReference type="EMBL" id="MU854503">
    <property type="protein sequence ID" value="KAK4033913.1"/>
    <property type="molecule type" value="Genomic_DNA"/>
</dbReference>
<dbReference type="Proteomes" id="UP001303115">
    <property type="component" value="Unassembled WGS sequence"/>
</dbReference>
<feature type="transmembrane region" description="Helical" evidence="1">
    <location>
        <begin position="178"/>
        <end position="197"/>
    </location>
</feature>
<proteinExistence type="predicted"/>
<reference evidence="3" key="1">
    <citation type="journal article" date="2023" name="Mol. Phylogenet. Evol.">
        <title>Genome-scale phylogeny and comparative genomics of the fungal order Sordariales.</title>
        <authorList>
            <person name="Hensen N."/>
            <person name="Bonometti L."/>
            <person name="Westerberg I."/>
            <person name="Brannstrom I.O."/>
            <person name="Guillou S."/>
            <person name="Cros-Aarteil S."/>
            <person name="Calhoun S."/>
            <person name="Haridas S."/>
            <person name="Kuo A."/>
            <person name="Mondo S."/>
            <person name="Pangilinan J."/>
            <person name="Riley R."/>
            <person name="LaButti K."/>
            <person name="Andreopoulos B."/>
            <person name="Lipzen A."/>
            <person name="Chen C."/>
            <person name="Yan M."/>
            <person name="Daum C."/>
            <person name="Ng V."/>
            <person name="Clum A."/>
            <person name="Steindorff A."/>
            <person name="Ohm R.A."/>
            <person name="Martin F."/>
            <person name="Silar P."/>
            <person name="Natvig D.O."/>
            <person name="Lalanne C."/>
            <person name="Gautier V."/>
            <person name="Ament-Velasquez S.L."/>
            <person name="Kruys A."/>
            <person name="Hutchinson M.I."/>
            <person name="Powell A.J."/>
            <person name="Barry K."/>
            <person name="Miller A.N."/>
            <person name="Grigoriev I.V."/>
            <person name="Debuchy R."/>
            <person name="Gladieux P."/>
            <person name="Hiltunen Thoren M."/>
            <person name="Johannesson H."/>
        </authorList>
    </citation>
    <scope>NUCLEOTIDE SEQUENCE [LARGE SCALE GENOMIC DNA]</scope>
    <source>
        <strain evidence="3">CBS 284.82</strain>
    </source>
</reference>
<sequence>MDALANATGNASWFPRGLEDNDGWRVDAATIVLLAIIGDPRPDEFARAVTASSLVMLPRLVPAMQLLNAARPAQLPQTTAVVSQISGPSEDDVDRRETVGYFVNALRQLDKVPRRAFRLLRVRHNQQVRLSRDIEVVEHYKMIRVPPSHLVHGVLLLGLVLVVGLLVAAALWKDGPALISIALMGFASSLIGYASSWTTRDAYYETRAGAKSAAPITIVIKTFGFGLTVVRCDETIQNELYLGILDRCSYRSRGARCGALVAAGSVALMVSVIMLGNATWKSQLSVTVSYVFLNAVFWAVSLLPRHAFWDMSRYQVDDITPADAVNAHQGTDTGPDSVEGRVSLARTLWWKRWLAEAQQAVDEGNRPWPAVKRQHEMMQEECCQ</sequence>